<dbReference type="Proteomes" id="UP000812966">
    <property type="component" value="Unassembled WGS sequence"/>
</dbReference>
<accession>A0A8K0NNM9</accession>
<dbReference type="EMBL" id="JABELV010000157">
    <property type="protein sequence ID" value="KAG7529152.1"/>
    <property type="molecule type" value="Genomic_DNA"/>
</dbReference>
<evidence type="ECO:0000313" key="2">
    <source>
        <dbReference type="EMBL" id="KAG7529152.1"/>
    </source>
</evidence>
<feature type="chain" id="PRO_5035468040" evidence="1">
    <location>
        <begin position="16"/>
        <end position="85"/>
    </location>
</feature>
<dbReference type="InterPro" id="IPR052974">
    <property type="entry name" value="GH79_Enzymes"/>
</dbReference>
<keyword evidence="3" id="KW-1185">Reference proteome</keyword>
<sequence length="85" mass="8768">MRTFIPLLALPVTLAASIVGRAAISYDAQSGTKSSQIDAAPVGISFEFFAFPDYVNSVGATKTCLANLQSYAGSAPPVRIGGTTQ</sequence>
<evidence type="ECO:0000256" key="1">
    <source>
        <dbReference type="SAM" id="SignalP"/>
    </source>
</evidence>
<proteinExistence type="predicted"/>
<dbReference type="PANTHER" id="PTHR36183">
    <property type="entry name" value="BETA-GLUCURONIDASE"/>
    <property type="match status" value="1"/>
</dbReference>
<feature type="signal peptide" evidence="1">
    <location>
        <begin position="1"/>
        <end position="15"/>
    </location>
</feature>
<dbReference type="OrthoDB" id="2796951at2759"/>
<keyword evidence="1" id="KW-0732">Signal</keyword>
<dbReference type="PANTHER" id="PTHR36183:SF2">
    <property type="entry name" value="BETA-GLUCURONIDASE C-TERMINAL DOMAIN-CONTAINING PROTEIN"/>
    <property type="match status" value="1"/>
</dbReference>
<dbReference type="AlphaFoldDB" id="A0A8K0NNM9"/>
<organism evidence="2 3">
    <name type="scientific">Filobasidium floriforme</name>
    <dbReference type="NCBI Taxonomy" id="5210"/>
    <lineage>
        <taxon>Eukaryota</taxon>
        <taxon>Fungi</taxon>
        <taxon>Dikarya</taxon>
        <taxon>Basidiomycota</taxon>
        <taxon>Agaricomycotina</taxon>
        <taxon>Tremellomycetes</taxon>
        <taxon>Filobasidiales</taxon>
        <taxon>Filobasidiaceae</taxon>
        <taxon>Filobasidium</taxon>
    </lineage>
</organism>
<gene>
    <name evidence="2" type="ORF">FFLO_05793</name>
</gene>
<protein>
    <submittedName>
        <fullName evidence="2">Uncharacterized protein</fullName>
    </submittedName>
</protein>
<comment type="caution">
    <text evidence="2">The sequence shown here is derived from an EMBL/GenBank/DDBJ whole genome shotgun (WGS) entry which is preliminary data.</text>
</comment>
<name>A0A8K0NNM9_9TREE</name>
<evidence type="ECO:0000313" key="3">
    <source>
        <dbReference type="Proteomes" id="UP000812966"/>
    </source>
</evidence>
<reference evidence="2" key="1">
    <citation type="submission" date="2020-04" db="EMBL/GenBank/DDBJ databases">
        <title>Analysis of mating type loci in Filobasidium floriforme.</title>
        <authorList>
            <person name="Nowrousian M."/>
        </authorList>
    </citation>
    <scope>NUCLEOTIDE SEQUENCE</scope>
    <source>
        <strain evidence="2">CBS 6242</strain>
    </source>
</reference>